<reference evidence="8" key="2">
    <citation type="submission" date="2021-01" db="UniProtKB">
        <authorList>
            <consortium name="EnsemblMetazoa"/>
        </authorList>
    </citation>
    <scope>IDENTIFICATION</scope>
</reference>
<dbReference type="UniPathway" id="UPA00378"/>
<name>A0A7M7NLD8_STRPU</name>
<keyword evidence="5" id="KW-0472">Membrane</keyword>
<dbReference type="PANTHER" id="PTHR11929:SF145">
    <property type="entry name" value="ALPHA-(1,3)-FUCOSYLTRANSFERASE FUT-1"/>
    <property type="match status" value="1"/>
</dbReference>
<comment type="pathway">
    <text evidence="1">Protein modification; protein glycosylation.</text>
</comment>
<evidence type="ECO:0000256" key="1">
    <source>
        <dbReference type="ARBA" id="ARBA00004922"/>
    </source>
</evidence>
<dbReference type="InParanoid" id="A0A7M7NLD8"/>
<evidence type="ECO:0000256" key="4">
    <source>
        <dbReference type="ARBA" id="ARBA00022679"/>
    </source>
</evidence>
<dbReference type="EnsemblMetazoa" id="XM_030982336">
    <property type="protein sequence ID" value="XP_030838196"/>
    <property type="gene ID" value="LOC115922761"/>
</dbReference>
<dbReference type="GeneID" id="115922761"/>
<evidence type="ECO:0000256" key="5">
    <source>
        <dbReference type="RuleBase" id="RU003832"/>
    </source>
</evidence>
<evidence type="ECO:0000256" key="3">
    <source>
        <dbReference type="ARBA" id="ARBA00022676"/>
    </source>
</evidence>
<dbReference type="EC" id="2.4.1.-" evidence="5"/>
<feature type="region of interest" description="Disordered" evidence="6">
    <location>
        <begin position="108"/>
        <end position="155"/>
    </location>
</feature>
<dbReference type="InterPro" id="IPR055270">
    <property type="entry name" value="Glyco_tran_10_C"/>
</dbReference>
<keyword evidence="5" id="KW-0812">Transmembrane</keyword>
<proteinExistence type="inferred from homology"/>
<feature type="compositionally biased region" description="Basic and acidic residues" evidence="6">
    <location>
        <begin position="124"/>
        <end position="155"/>
    </location>
</feature>
<keyword evidence="5" id="KW-1133">Transmembrane helix</keyword>
<organism evidence="8 9">
    <name type="scientific">Strongylocentrotus purpuratus</name>
    <name type="common">Purple sea urchin</name>
    <dbReference type="NCBI Taxonomy" id="7668"/>
    <lineage>
        <taxon>Eukaryota</taxon>
        <taxon>Metazoa</taxon>
        <taxon>Echinodermata</taxon>
        <taxon>Eleutherozoa</taxon>
        <taxon>Echinozoa</taxon>
        <taxon>Echinoidea</taxon>
        <taxon>Euechinoidea</taxon>
        <taxon>Echinacea</taxon>
        <taxon>Camarodonta</taxon>
        <taxon>Echinidea</taxon>
        <taxon>Strongylocentrotidae</taxon>
        <taxon>Strongylocentrotus</taxon>
    </lineage>
</organism>
<reference evidence="9" key="1">
    <citation type="submission" date="2015-02" db="EMBL/GenBank/DDBJ databases">
        <title>Genome sequencing for Strongylocentrotus purpuratus.</title>
        <authorList>
            <person name="Murali S."/>
            <person name="Liu Y."/>
            <person name="Vee V."/>
            <person name="English A."/>
            <person name="Wang M."/>
            <person name="Skinner E."/>
            <person name="Han Y."/>
            <person name="Muzny D.M."/>
            <person name="Worley K.C."/>
            <person name="Gibbs R.A."/>
        </authorList>
    </citation>
    <scope>NUCLEOTIDE SEQUENCE</scope>
</reference>
<dbReference type="OrthoDB" id="427096at2759"/>
<dbReference type="FunFam" id="3.40.50.11660:FF:000011">
    <property type="entry name" value="Uncharacterized protein"/>
    <property type="match status" value="1"/>
</dbReference>
<dbReference type="InterPro" id="IPR038577">
    <property type="entry name" value="GT10-like_C_sf"/>
</dbReference>
<dbReference type="SUPFAM" id="SSF53756">
    <property type="entry name" value="UDP-Glycosyltransferase/glycogen phosphorylase"/>
    <property type="match status" value="1"/>
</dbReference>
<evidence type="ECO:0000259" key="7">
    <source>
        <dbReference type="Pfam" id="PF00852"/>
    </source>
</evidence>
<dbReference type="Proteomes" id="UP000007110">
    <property type="component" value="Unassembled WGS sequence"/>
</dbReference>
<dbReference type="FunCoup" id="A0A7M7NLD8">
    <property type="interactions" value="509"/>
</dbReference>
<dbReference type="OMA" id="DAFARNC"/>
<dbReference type="Pfam" id="PF00852">
    <property type="entry name" value="Glyco_transf_10"/>
    <property type="match status" value="1"/>
</dbReference>
<evidence type="ECO:0000313" key="8">
    <source>
        <dbReference type="EnsemblMetazoa" id="XP_030838196"/>
    </source>
</evidence>
<keyword evidence="3 5" id="KW-0328">Glycosyltransferase</keyword>
<accession>A0A7M7NLD8</accession>
<keyword evidence="5" id="KW-0333">Golgi apparatus</keyword>
<dbReference type="AlphaFoldDB" id="A0A7M7NLD8"/>
<feature type="transmembrane region" description="Helical" evidence="5">
    <location>
        <begin position="20"/>
        <end position="38"/>
    </location>
</feature>
<keyword evidence="4 5" id="KW-0808">Transferase</keyword>
<feature type="compositionally biased region" description="Polar residues" evidence="6">
    <location>
        <begin position="108"/>
        <end position="117"/>
    </location>
</feature>
<evidence type="ECO:0000256" key="6">
    <source>
        <dbReference type="SAM" id="MobiDB-lite"/>
    </source>
</evidence>
<dbReference type="GO" id="GO:0032580">
    <property type="term" value="C:Golgi cisterna membrane"/>
    <property type="evidence" value="ECO:0007669"/>
    <property type="project" value="UniProtKB-SubCell"/>
</dbReference>
<dbReference type="RefSeq" id="XP_030838196.1">
    <property type="nucleotide sequence ID" value="XM_030982336.1"/>
</dbReference>
<comment type="similarity">
    <text evidence="2 5">Belongs to the glycosyltransferase 10 family.</text>
</comment>
<comment type="subcellular location">
    <subcellularLocation>
        <location evidence="5">Golgi apparatus</location>
        <location evidence="5">Golgi stack membrane</location>
        <topology evidence="5">Single-pass type II membrane protein</topology>
    </subcellularLocation>
</comment>
<sequence length="536" mass="62290">MSLRRILHHLCNIRIGIKSVLLLILACLAIHTVFLVLIRNGYLLASRRPGDAIDKKRDVAESSEKHSNISSLVKSLHDGEKELYADIKSKPVSLNEIVRNLAHLASNRSTDDYNTGDESVGASDSEKASDQSQHHDDEKHVKESVTERAKAVEKTPEELTKKSCIRYVSIYSPRMAPFHYWREYVNLEQAFKEAKEVNSSRYDSRIVQHREFPSMFIECPGYRCDVALRPTADERFLARSDAVMINMVPQEVRYKMPKLSERLIKNLPRRVKVFFYAMECPLMMSHWDDTLKDIQYHYTMTYHSDSDVYFPYGQYVPGEPMDTEVKNFAENKTGLLVWTASNCNKTFWPRLEWVRNLEKLVDFDTYGKCGKLTCLPPLSPICTRQQRVYKFYLALENAPCDEYVSEKVWTNSLMTGLVPIVYGGRREAYERVLPPNSFIHVSDFASQQELVDYLKMIDKNDNLYNEFFAWRREGRVEQVYPDLYPESFCRVLPKLSKYSSPPVKKIGDSKYFQSCRGGPVRNRTAQGDIHNWSPWR</sequence>
<dbReference type="InterPro" id="IPR001503">
    <property type="entry name" value="Glyco_trans_10"/>
</dbReference>
<evidence type="ECO:0000256" key="2">
    <source>
        <dbReference type="ARBA" id="ARBA00008919"/>
    </source>
</evidence>
<keyword evidence="9" id="KW-1185">Reference proteome</keyword>
<dbReference type="Gene3D" id="3.40.50.11660">
    <property type="entry name" value="Glycosyl transferase family 10, C-terminal domain"/>
    <property type="match status" value="1"/>
</dbReference>
<protein>
    <recommendedName>
        <fullName evidence="5">Fucosyltransferase</fullName>
        <ecNumber evidence="5">2.4.1.-</ecNumber>
    </recommendedName>
</protein>
<evidence type="ECO:0000313" key="9">
    <source>
        <dbReference type="Proteomes" id="UP000007110"/>
    </source>
</evidence>
<dbReference type="PANTHER" id="PTHR11929">
    <property type="entry name" value="ALPHA- 1,3 -FUCOSYLTRANSFERASE"/>
    <property type="match status" value="1"/>
</dbReference>
<dbReference type="GO" id="GO:0046920">
    <property type="term" value="F:alpha-(1-&gt;3)-fucosyltransferase activity"/>
    <property type="evidence" value="ECO:0000318"/>
    <property type="project" value="GO_Central"/>
</dbReference>
<dbReference type="KEGG" id="spu:115922761"/>
<feature type="domain" description="Fucosyltransferase C-terminal" evidence="7">
    <location>
        <begin position="330"/>
        <end position="499"/>
    </location>
</feature>